<dbReference type="PANTHER" id="PTHR47739">
    <property type="entry name" value="TRNA1(VAL) (ADENINE(37)-N6)-METHYLTRANSFERASE"/>
    <property type="match status" value="1"/>
</dbReference>
<dbReference type="InterPro" id="IPR029063">
    <property type="entry name" value="SAM-dependent_MTases_sf"/>
</dbReference>
<comment type="caution">
    <text evidence="4">The sequence shown here is derived from an EMBL/GenBank/DDBJ whole genome shotgun (WGS) entry which is preliminary data.</text>
</comment>
<evidence type="ECO:0000256" key="2">
    <source>
        <dbReference type="ARBA" id="ARBA00022691"/>
    </source>
</evidence>
<dbReference type="Gene3D" id="3.40.50.150">
    <property type="entry name" value="Vaccinia Virus protein VP39"/>
    <property type="match status" value="1"/>
</dbReference>
<dbReference type="InterPro" id="IPR007848">
    <property type="entry name" value="Small_mtfrase_dom"/>
</dbReference>
<evidence type="ECO:0000259" key="3">
    <source>
        <dbReference type="Pfam" id="PF05175"/>
    </source>
</evidence>
<reference evidence="4" key="1">
    <citation type="submission" date="2022-12" db="EMBL/GenBank/DDBJ databases">
        <title>Reference genome sequencing for broad-spectrum identification of bacterial and archaeal isolates by mass spectrometry.</title>
        <authorList>
            <person name="Sekiguchi Y."/>
            <person name="Tourlousse D.M."/>
        </authorList>
    </citation>
    <scope>NUCLEOTIDE SEQUENCE</scope>
    <source>
        <strain evidence="4">ASRB1</strain>
    </source>
</reference>
<evidence type="ECO:0000313" key="5">
    <source>
        <dbReference type="Proteomes" id="UP001144372"/>
    </source>
</evidence>
<organism evidence="4 5">
    <name type="scientific">Desulforhabdus amnigena</name>
    <dbReference type="NCBI Taxonomy" id="40218"/>
    <lineage>
        <taxon>Bacteria</taxon>
        <taxon>Pseudomonadati</taxon>
        <taxon>Thermodesulfobacteriota</taxon>
        <taxon>Syntrophobacteria</taxon>
        <taxon>Syntrophobacterales</taxon>
        <taxon>Syntrophobacteraceae</taxon>
        <taxon>Desulforhabdus</taxon>
    </lineage>
</organism>
<keyword evidence="1 4" id="KW-0808">Transferase</keyword>
<dbReference type="AlphaFoldDB" id="A0A9W6FSY0"/>
<dbReference type="GO" id="GO:0008168">
    <property type="term" value="F:methyltransferase activity"/>
    <property type="evidence" value="ECO:0007669"/>
    <property type="project" value="UniProtKB-KW"/>
</dbReference>
<feature type="domain" description="Methyltransferase small" evidence="3">
    <location>
        <begin position="29"/>
        <end position="122"/>
    </location>
</feature>
<protein>
    <submittedName>
        <fullName evidence="4">Methyltransferase</fullName>
    </submittedName>
</protein>
<evidence type="ECO:0000313" key="4">
    <source>
        <dbReference type="EMBL" id="GLI34578.1"/>
    </source>
</evidence>
<dbReference type="Proteomes" id="UP001144372">
    <property type="component" value="Unassembled WGS sequence"/>
</dbReference>
<keyword evidence="5" id="KW-1185">Reference proteome</keyword>
<dbReference type="EMBL" id="BSDR01000001">
    <property type="protein sequence ID" value="GLI34578.1"/>
    <property type="molecule type" value="Genomic_DNA"/>
</dbReference>
<dbReference type="CDD" id="cd02440">
    <property type="entry name" value="AdoMet_MTases"/>
    <property type="match status" value="1"/>
</dbReference>
<dbReference type="Pfam" id="PF05175">
    <property type="entry name" value="MTS"/>
    <property type="match status" value="1"/>
</dbReference>
<keyword evidence="2" id="KW-0949">S-adenosyl-L-methionine</keyword>
<accession>A0A9W6FSY0</accession>
<name>A0A9W6FSY0_9BACT</name>
<dbReference type="GO" id="GO:0032259">
    <property type="term" value="P:methylation"/>
    <property type="evidence" value="ECO:0007669"/>
    <property type="project" value="UniProtKB-KW"/>
</dbReference>
<evidence type="ECO:0000256" key="1">
    <source>
        <dbReference type="ARBA" id="ARBA00022603"/>
    </source>
</evidence>
<dbReference type="InterPro" id="IPR050210">
    <property type="entry name" value="tRNA_Adenine-N(6)_MTase"/>
</dbReference>
<sequence>MLTSDTLFNGKLVVRQEKDGYRFSLDAVLLAGLTRVKPEDRIVDLGTGCGIVPLILAYRKGAQKILGMELQPDLARLAEQNVEANGFADRIEIRRMDFRDVARHVQAQSFDLVTSNPPYRRLDTGKINPHPQKALARHELTASIREVFAAGKHLLVQGGRLVAIYPAARMAHLLSAAQEHGFSPKELTIVYSHAGGAARLVCLESRKGGGEELLIRSPFYIYKENREYTEEMQAFYDD</sequence>
<dbReference type="RefSeq" id="WP_281793919.1">
    <property type="nucleotide sequence ID" value="NZ_BSDR01000001.1"/>
</dbReference>
<gene>
    <name evidence="4" type="ORF">DAMNIGENAA_20110</name>
</gene>
<dbReference type="SUPFAM" id="SSF53335">
    <property type="entry name" value="S-adenosyl-L-methionine-dependent methyltransferases"/>
    <property type="match status" value="1"/>
</dbReference>
<dbReference type="PANTHER" id="PTHR47739:SF1">
    <property type="entry name" value="TRNA1(VAL) (ADENINE(37)-N6)-METHYLTRANSFERASE"/>
    <property type="match status" value="1"/>
</dbReference>
<proteinExistence type="predicted"/>
<keyword evidence="1 4" id="KW-0489">Methyltransferase</keyword>